<protein>
    <submittedName>
        <fullName evidence="1">Uncharacterized protein</fullName>
    </submittedName>
</protein>
<proteinExistence type="predicted"/>
<accession>A0ABQ5XAD1</accession>
<organism evidence="1 2">
    <name type="scientific">Dyella flagellata</name>
    <dbReference type="NCBI Taxonomy" id="1867833"/>
    <lineage>
        <taxon>Bacteria</taxon>
        <taxon>Pseudomonadati</taxon>
        <taxon>Pseudomonadota</taxon>
        <taxon>Gammaproteobacteria</taxon>
        <taxon>Lysobacterales</taxon>
        <taxon>Rhodanobacteraceae</taxon>
        <taxon>Dyella</taxon>
    </lineage>
</organism>
<dbReference type="Proteomes" id="UP001156627">
    <property type="component" value="Unassembled WGS sequence"/>
</dbReference>
<name>A0ABQ5XAD1_9GAMM</name>
<sequence length="168" mass="17722">MTIEVFEKLLSPSTMLDGEQSLLGMKSEAIPLLRDLLDGTAKNANGVAYRNLGLPLHCALEVASRLGPEARPLEGLLVKELHAGKAVAATALGQAGETTVEALAISLDPPAAARFELELPYEAGLALMRLGASEHPSVLRSIEASKSAKANWTKVREWAARRSGIASG</sequence>
<evidence type="ECO:0000313" key="1">
    <source>
        <dbReference type="EMBL" id="GLQ87857.1"/>
    </source>
</evidence>
<keyword evidence="2" id="KW-1185">Reference proteome</keyword>
<gene>
    <name evidence="1" type="ORF">GCM10007898_14250</name>
</gene>
<evidence type="ECO:0000313" key="2">
    <source>
        <dbReference type="Proteomes" id="UP001156627"/>
    </source>
</evidence>
<reference evidence="2" key="1">
    <citation type="journal article" date="2019" name="Int. J. Syst. Evol. Microbiol.">
        <title>The Global Catalogue of Microorganisms (GCM) 10K type strain sequencing project: providing services to taxonomists for standard genome sequencing and annotation.</title>
        <authorList>
            <consortium name="The Broad Institute Genomics Platform"/>
            <consortium name="The Broad Institute Genome Sequencing Center for Infectious Disease"/>
            <person name="Wu L."/>
            <person name="Ma J."/>
        </authorList>
    </citation>
    <scope>NUCLEOTIDE SEQUENCE [LARGE SCALE GENOMIC DNA]</scope>
    <source>
        <strain evidence="2">NBRC 111981</strain>
    </source>
</reference>
<comment type="caution">
    <text evidence="1">The sequence shown here is derived from an EMBL/GenBank/DDBJ whole genome shotgun (WGS) entry which is preliminary data.</text>
</comment>
<dbReference type="EMBL" id="BSOA01000012">
    <property type="protein sequence ID" value="GLQ87857.1"/>
    <property type="molecule type" value="Genomic_DNA"/>
</dbReference>
<dbReference type="RefSeq" id="WP_284331301.1">
    <property type="nucleotide sequence ID" value="NZ_BSOA01000012.1"/>
</dbReference>